<dbReference type="GO" id="GO:0006298">
    <property type="term" value="P:mismatch repair"/>
    <property type="evidence" value="ECO:0007669"/>
    <property type="project" value="TreeGrafter"/>
</dbReference>
<dbReference type="InterPro" id="IPR022648">
    <property type="entry name" value="Pr_cel_nuc_antig_N"/>
</dbReference>
<dbReference type="GO" id="GO:0019985">
    <property type="term" value="P:translesion synthesis"/>
    <property type="evidence" value="ECO:0007669"/>
    <property type="project" value="TreeGrafter"/>
</dbReference>
<feature type="domain" description="Proliferating cell nuclear antigen PCNA N-terminal" evidence="1">
    <location>
        <begin position="1"/>
        <end position="47"/>
    </location>
</feature>
<dbReference type="GO" id="GO:0003677">
    <property type="term" value="F:DNA binding"/>
    <property type="evidence" value="ECO:0007669"/>
    <property type="project" value="InterPro"/>
</dbReference>
<feature type="non-terminal residue" evidence="2">
    <location>
        <position position="1"/>
    </location>
</feature>
<proteinExistence type="predicted"/>
<dbReference type="EMBL" id="CAJVCH010471461">
    <property type="protein sequence ID" value="CAG7820164.1"/>
    <property type="molecule type" value="Genomic_DNA"/>
</dbReference>
<accession>A0A8J2KVX9</accession>
<dbReference type="GO" id="GO:0006272">
    <property type="term" value="P:leading strand elongation"/>
    <property type="evidence" value="ECO:0007669"/>
    <property type="project" value="TreeGrafter"/>
</dbReference>
<name>A0A8J2KVX9_9HEXA</name>
<dbReference type="Pfam" id="PF00705">
    <property type="entry name" value="PCNA_N"/>
    <property type="match status" value="1"/>
</dbReference>
<evidence type="ECO:0000313" key="2">
    <source>
        <dbReference type="EMBL" id="CAG7820164.1"/>
    </source>
</evidence>
<dbReference type="PANTHER" id="PTHR11352:SF0">
    <property type="entry name" value="PROLIFERATING CELL NUCLEAR ANTIGEN"/>
    <property type="match status" value="1"/>
</dbReference>
<dbReference type="PANTHER" id="PTHR11352">
    <property type="entry name" value="PROLIFERATING CELL NUCLEAR ANTIGEN"/>
    <property type="match status" value="1"/>
</dbReference>
<comment type="caution">
    <text evidence="2">The sequence shown here is derived from an EMBL/GenBank/DDBJ whole genome shotgun (WGS) entry which is preliminary data.</text>
</comment>
<gene>
    <name evidence="2" type="ORF">AFUS01_LOCUS30569</name>
</gene>
<keyword evidence="3" id="KW-1185">Reference proteome</keyword>
<dbReference type="InterPro" id="IPR000730">
    <property type="entry name" value="Pr_cel_nuc_antig"/>
</dbReference>
<dbReference type="OrthoDB" id="534348at2759"/>
<dbReference type="Proteomes" id="UP000708208">
    <property type="component" value="Unassembled WGS sequence"/>
</dbReference>
<sequence>MFEAKLLEAGILKKVLDAIKDLLNEATFDCSESGLQLQAMDSSHVSL</sequence>
<reference evidence="2" key="1">
    <citation type="submission" date="2021-06" db="EMBL/GenBank/DDBJ databases">
        <authorList>
            <person name="Hodson N. C."/>
            <person name="Mongue J. A."/>
            <person name="Jaron S. K."/>
        </authorList>
    </citation>
    <scope>NUCLEOTIDE SEQUENCE</scope>
</reference>
<dbReference type="GO" id="GO:0006275">
    <property type="term" value="P:regulation of DNA replication"/>
    <property type="evidence" value="ECO:0007669"/>
    <property type="project" value="InterPro"/>
</dbReference>
<dbReference type="GO" id="GO:0043626">
    <property type="term" value="C:PCNA complex"/>
    <property type="evidence" value="ECO:0007669"/>
    <property type="project" value="TreeGrafter"/>
</dbReference>
<evidence type="ECO:0000259" key="1">
    <source>
        <dbReference type="Pfam" id="PF00705"/>
    </source>
</evidence>
<evidence type="ECO:0000313" key="3">
    <source>
        <dbReference type="Proteomes" id="UP000708208"/>
    </source>
</evidence>
<dbReference type="GO" id="GO:0030337">
    <property type="term" value="F:DNA polymerase processivity factor activity"/>
    <property type="evidence" value="ECO:0007669"/>
    <property type="project" value="InterPro"/>
</dbReference>
<organism evidence="2 3">
    <name type="scientific">Allacma fusca</name>
    <dbReference type="NCBI Taxonomy" id="39272"/>
    <lineage>
        <taxon>Eukaryota</taxon>
        <taxon>Metazoa</taxon>
        <taxon>Ecdysozoa</taxon>
        <taxon>Arthropoda</taxon>
        <taxon>Hexapoda</taxon>
        <taxon>Collembola</taxon>
        <taxon>Symphypleona</taxon>
        <taxon>Sminthuridae</taxon>
        <taxon>Allacma</taxon>
    </lineage>
</organism>
<dbReference type="AlphaFoldDB" id="A0A8J2KVX9"/>
<protein>
    <recommendedName>
        <fullName evidence="1">Proliferating cell nuclear antigen PCNA N-terminal domain-containing protein</fullName>
    </recommendedName>
</protein>